<reference evidence="2" key="1">
    <citation type="submission" date="2021-01" db="EMBL/GenBank/DDBJ databases">
        <authorList>
            <person name="Corre E."/>
            <person name="Pelletier E."/>
            <person name="Niang G."/>
            <person name="Scheremetjew M."/>
            <person name="Finn R."/>
            <person name="Kale V."/>
            <person name="Holt S."/>
            <person name="Cochrane G."/>
            <person name="Meng A."/>
            <person name="Brown T."/>
            <person name="Cohen L."/>
        </authorList>
    </citation>
    <scope>NUCLEOTIDE SEQUENCE</scope>
    <source>
        <strain evidence="2">CCMP 410</strain>
    </source>
</reference>
<name>A0A7S1VIS5_9STRA</name>
<dbReference type="InterPro" id="IPR008778">
    <property type="entry name" value="Pirin_C_dom"/>
</dbReference>
<dbReference type="InterPro" id="IPR011051">
    <property type="entry name" value="RmlC_Cupin_sf"/>
</dbReference>
<dbReference type="PANTHER" id="PTHR13903">
    <property type="entry name" value="PIRIN-RELATED"/>
    <property type="match status" value="1"/>
</dbReference>
<feature type="domain" description="Pirin C-terminal" evidence="1">
    <location>
        <begin position="77"/>
        <end position="176"/>
    </location>
</feature>
<dbReference type="Pfam" id="PF05726">
    <property type="entry name" value="Pirin_C"/>
    <property type="match status" value="1"/>
</dbReference>
<gene>
    <name evidence="2" type="ORF">GOCE00092_LOCUS21887</name>
</gene>
<sequence>MFDIEGWNERQELFQLWLNVPSQYKMDAPQVNLLGTNECPVIKGDSTETIVLAGSHGGIDSGAPSVSSVGIYHVKLLESGAKWEHELPSDHYNAILYVRQGNVKVGGSTNVDPHHTAFLKSNGSRLVVEAGGGPADFILLTGAPLNEPVAAQGSMVMNTQSEIQTAYGDYQLGRMGLPWNEKLSDEDWRKHVRQNPSAYTYTEQSNVDSFE</sequence>
<protein>
    <recommendedName>
        <fullName evidence="1">Pirin C-terminal domain-containing protein</fullName>
    </recommendedName>
</protein>
<accession>A0A7S1VIS5</accession>
<dbReference type="InterPro" id="IPR012093">
    <property type="entry name" value="Pirin"/>
</dbReference>
<dbReference type="PANTHER" id="PTHR13903:SF8">
    <property type="entry name" value="PIRIN"/>
    <property type="match status" value="1"/>
</dbReference>
<dbReference type="SUPFAM" id="SSF51182">
    <property type="entry name" value="RmlC-like cupins"/>
    <property type="match status" value="1"/>
</dbReference>
<dbReference type="CDD" id="cd02247">
    <property type="entry name" value="cupin_pirin_C"/>
    <property type="match status" value="1"/>
</dbReference>
<organism evidence="2">
    <name type="scientific">Grammatophora oceanica</name>
    <dbReference type="NCBI Taxonomy" id="210454"/>
    <lineage>
        <taxon>Eukaryota</taxon>
        <taxon>Sar</taxon>
        <taxon>Stramenopiles</taxon>
        <taxon>Ochrophyta</taxon>
        <taxon>Bacillariophyta</taxon>
        <taxon>Fragilariophyceae</taxon>
        <taxon>Fragilariophycidae</taxon>
        <taxon>Rhabdonematales</taxon>
        <taxon>Grammatophoraceae</taxon>
        <taxon>Grammatophora</taxon>
    </lineage>
</organism>
<evidence type="ECO:0000259" key="1">
    <source>
        <dbReference type="Pfam" id="PF05726"/>
    </source>
</evidence>
<dbReference type="InterPro" id="IPR014710">
    <property type="entry name" value="RmlC-like_jellyroll"/>
</dbReference>
<evidence type="ECO:0000313" key="2">
    <source>
        <dbReference type="EMBL" id="CAD9301372.1"/>
    </source>
</evidence>
<dbReference type="EMBL" id="HBGK01041832">
    <property type="protein sequence ID" value="CAD9301372.1"/>
    <property type="molecule type" value="Transcribed_RNA"/>
</dbReference>
<dbReference type="AlphaFoldDB" id="A0A7S1VIS5"/>
<dbReference type="Gene3D" id="2.60.120.10">
    <property type="entry name" value="Jelly Rolls"/>
    <property type="match status" value="1"/>
</dbReference>
<proteinExistence type="predicted"/>